<evidence type="ECO:0000256" key="1">
    <source>
        <dbReference type="ARBA" id="ARBA00004571"/>
    </source>
</evidence>
<dbReference type="NCBIfam" id="TIGR04056">
    <property type="entry name" value="OMP_RagA_SusC"/>
    <property type="match status" value="1"/>
</dbReference>
<dbReference type="InterPro" id="IPR036942">
    <property type="entry name" value="Beta-barrel_TonB_sf"/>
</dbReference>
<dbReference type="InterPro" id="IPR011662">
    <property type="entry name" value="Secretin/TonB_short_N"/>
</dbReference>
<dbReference type="InterPro" id="IPR023996">
    <property type="entry name" value="TonB-dep_OMP_SusC/RagA"/>
</dbReference>
<dbReference type="SUPFAM" id="SSF49464">
    <property type="entry name" value="Carboxypeptidase regulatory domain-like"/>
    <property type="match status" value="1"/>
</dbReference>
<evidence type="ECO:0000256" key="2">
    <source>
        <dbReference type="ARBA" id="ARBA00022448"/>
    </source>
</evidence>
<evidence type="ECO:0000256" key="5">
    <source>
        <dbReference type="ARBA" id="ARBA00023237"/>
    </source>
</evidence>
<protein>
    <submittedName>
        <fullName evidence="8">Outer membrane TonB-dependent transporter, utilization system for glycans and polysaccharides (PUL), SusC family</fullName>
    </submittedName>
</protein>
<feature type="domain" description="Secretin/TonB short N-terminal" evidence="6">
    <location>
        <begin position="69"/>
        <end position="118"/>
    </location>
</feature>
<dbReference type="InterPro" id="IPR012910">
    <property type="entry name" value="Plug_dom"/>
</dbReference>
<evidence type="ECO:0000313" key="8">
    <source>
        <dbReference type="EMBL" id="VAW24976.1"/>
    </source>
</evidence>
<dbReference type="InterPro" id="IPR008969">
    <property type="entry name" value="CarboxyPept-like_regulatory"/>
</dbReference>
<keyword evidence="3" id="KW-0812">Transmembrane</keyword>
<keyword evidence="4" id="KW-0472">Membrane</keyword>
<keyword evidence="2" id="KW-0813">Transport</keyword>
<dbReference type="Pfam" id="PF07715">
    <property type="entry name" value="Plug"/>
    <property type="match status" value="1"/>
</dbReference>
<comment type="subcellular location">
    <subcellularLocation>
        <location evidence="1">Cell outer membrane</location>
        <topology evidence="1">Multi-pass membrane protein</topology>
    </subcellularLocation>
</comment>
<dbReference type="Pfam" id="PF07660">
    <property type="entry name" value="STN"/>
    <property type="match status" value="1"/>
</dbReference>
<dbReference type="InterPro" id="IPR037066">
    <property type="entry name" value="Plug_dom_sf"/>
</dbReference>
<evidence type="ECO:0000259" key="7">
    <source>
        <dbReference type="Pfam" id="PF07715"/>
    </source>
</evidence>
<dbReference type="AlphaFoldDB" id="A0A3B0UYW3"/>
<dbReference type="Pfam" id="PF13715">
    <property type="entry name" value="CarbopepD_reg_2"/>
    <property type="match status" value="1"/>
</dbReference>
<dbReference type="EMBL" id="UOEP01000230">
    <property type="protein sequence ID" value="VAW24976.1"/>
    <property type="molecule type" value="Genomic_DNA"/>
</dbReference>
<evidence type="ECO:0000256" key="3">
    <source>
        <dbReference type="ARBA" id="ARBA00022692"/>
    </source>
</evidence>
<organism evidence="8">
    <name type="scientific">hydrothermal vent metagenome</name>
    <dbReference type="NCBI Taxonomy" id="652676"/>
    <lineage>
        <taxon>unclassified sequences</taxon>
        <taxon>metagenomes</taxon>
        <taxon>ecological metagenomes</taxon>
    </lineage>
</organism>
<dbReference type="GO" id="GO:0009279">
    <property type="term" value="C:cell outer membrane"/>
    <property type="evidence" value="ECO:0007669"/>
    <property type="project" value="UniProtKB-SubCell"/>
</dbReference>
<reference evidence="8" key="1">
    <citation type="submission" date="2018-06" db="EMBL/GenBank/DDBJ databases">
        <authorList>
            <person name="Zhirakovskaya E."/>
        </authorList>
    </citation>
    <scope>NUCLEOTIDE SEQUENCE</scope>
</reference>
<accession>A0A3B0UYW3</accession>
<dbReference type="PROSITE" id="PS52016">
    <property type="entry name" value="TONB_DEPENDENT_REC_3"/>
    <property type="match status" value="1"/>
</dbReference>
<gene>
    <name evidence="8" type="ORF">MNBD_BACTEROID01-1288</name>
</gene>
<feature type="domain" description="TonB-dependent receptor plug" evidence="7">
    <location>
        <begin position="237"/>
        <end position="357"/>
    </location>
</feature>
<evidence type="ECO:0000256" key="4">
    <source>
        <dbReference type="ARBA" id="ARBA00023136"/>
    </source>
</evidence>
<dbReference type="NCBIfam" id="TIGR04057">
    <property type="entry name" value="SusC_RagA_signa"/>
    <property type="match status" value="1"/>
</dbReference>
<dbReference type="Gene3D" id="2.40.170.20">
    <property type="entry name" value="TonB-dependent receptor, beta-barrel domain"/>
    <property type="match status" value="1"/>
</dbReference>
<evidence type="ECO:0000259" key="6">
    <source>
        <dbReference type="Pfam" id="PF07660"/>
    </source>
</evidence>
<dbReference type="Gene3D" id="2.60.40.1120">
    <property type="entry name" value="Carboxypeptidase-like, regulatory domain"/>
    <property type="match status" value="1"/>
</dbReference>
<sequence length="1181" mass="130466">MKKFRETGFLRKVGSYEFLLKMKLLIIFLTLGILQSTASVYSQQQKLALRFENATLVDVFEEIEQNSEFTFLYSNEDVESVKGINLRVANATVDQILDACFTGTALTYTVNDRLVIIKQEGSPVLMKKEVKSELETEQQKKEIKGKVTDQSGDPLPGVNVVVKGATNIGTITDFEGNYSIEVPLDAEALEYSFIGMVPQTVAIGNSSVINVTLESSTESLDEVVVTALGIKRKVKALGFSAQQIGEDNLSEAREVNVSNFLTGKIAGVQVSGSAAGTGGSTTVTIRGNSSLTGNNQPLYVVDGIPIDNQGHDSGGLAGGNDYGDGIGNINSEDVESISVLKGPNASYLYGSRGANGVILITTKSGKARKGIGVEFNSSTSIEKINLTPKTQNKYGTGYEGTNLYGKIVEINGKSYETLPAWHGDNWGPPLDGRRVVVDPFVFPGEEPRTLTLLPQDPNNIRDFWETGLIANNFVAFTGGDDKTSARLSFGNTNIKGITPKNKGVRNTINLRASSKLSDKLSFDGKVNYTNTKYENRPNLGETSDNYVYSLSVMGRYVPLDFLKKYYEKTGTYGRWPGIKYNPYYVLNELKNNDQRDRIIGFASLKYEFTDWLNLTARTGLDWYSEERQKTWPVGAAGRANQKGRLVETSRKVKESNSDFLLTAAGDISSNFSGSFSFGGSLLKQYTTEMSWDARDFKAEGVYDVSNAQDIRPESSLWEKEIQSLYFMSQLAYKNYLFVDISGRNDWSSTLGKNNYSFFYPSVSTSFVFTDAFDMNSNILSFGKLRASWAQVGNDSAPYLTKIGYKSYTTNYKGHGYADVSTGLPAVNLKNELTESWEIGADLRFFKNRLSIDMTYYDGATKNQILPVQVSSTSGYQTVVINAGEIKNSGFEMVLNAGIVRSGSGFKWDLSFNYAKNESKVVELSPGIETYLLVKSYPNLIEARPGQRFGNIIGYKYKRAPDGRRIVGSKGSYLKETEKSILGNITPDWIGGLNNSLSYKGFFMNFLIDFVQGGQLTSTTKYQMIRKGSALITEEGRRPRDTDDQGNQLPYVGVLDGVVEITDDAGNVTGYEENTQAVDGQTYWATRGWQRIGEEFVMDASYIMLREVIFGYNFKPNALKKTPFKGIRVSLVGRNLFYLEEHMQNMGISPESAPNTSAGARGVEVLSMPTTRTFGVNVNLTF</sequence>
<proteinExistence type="predicted"/>
<dbReference type="Gene3D" id="2.170.130.10">
    <property type="entry name" value="TonB-dependent receptor, plug domain"/>
    <property type="match status" value="1"/>
</dbReference>
<dbReference type="SUPFAM" id="SSF56935">
    <property type="entry name" value="Porins"/>
    <property type="match status" value="1"/>
</dbReference>
<keyword evidence="5" id="KW-0998">Cell outer membrane</keyword>
<dbReference type="InterPro" id="IPR039426">
    <property type="entry name" value="TonB-dep_rcpt-like"/>
</dbReference>
<dbReference type="InterPro" id="IPR023997">
    <property type="entry name" value="TonB-dep_OMP_SusC/RagA_CS"/>
</dbReference>
<name>A0A3B0UYW3_9ZZZZ</name>